<dbReference type="EMBL" id="JADGMQ010000019">
    <property type="protein sequence ID" value="MBI1622635.1"/>
    <property type="molecule type" value="Genomic_DNA"/>
</dbReference>
<dbReference type="Proteomes" id="UP000601789">
    <property type="component" value="Unassembled WGS sequence"/>
</dbReference>
<dbReference type="SUPFAM" id="SSF140990">
    <property type="entry name" value="FtsH protease domain-like"/>
    <property type="match status" value="1"/>
</dbReference>
<comment type="caution">
    <text evidence="2">The sequence shown here is derived from an EMBL/GenBank/DDBJ whole genome shotgun (WGS) entry which is preliminary data.</text>
</comment>
<dbReference type="GO" id="GO:0008233">
    <property type="term" value="F:peptidase activity"/>
    <property type="evidence" value="ECO:0007669"/>
    <property type="project" value="UniProtKB-KW"/>
</dbReference>
<evidence type="ECO:0000313" key="2">
    <source>
        <dbReference type="EMBL" id="MBI1622635.1"/>
    </source>
</evidence>
<accession>A0ABS0SH53</accession>
<dbReference type="Gene3D" id="1.20.58.760">
    <property type="entry name" value="Peptidase M41"/>
    <property type="match status" value="1"/>
</dbReference>
<keyword evidence="2" id="KW-0645">Protease</keyword>
<sequence length="250" mass="27521">MGRTHIDLDPNLLRPLARKAYGMSGADIERLIREARGKARREQRQLCWDDIERLLDAKRPNISKELRWRMAVHEAGHAIAHLILRASEIVLITIDHPQGGLVQVADEPLHARTETAMLHDIGVCLAGRTAEIEFLGVVSSGAGGSEDSDLAQATKIAVSMETEAGFGKVFPLLYRKANESTSLMFHLGLAEQVHARLQEGEQLATQVIRENREAVEVLAGELVQNLTLEGSHLTETVAELRKLVVVRPGA</sequence>
<proteinExistence type="predicted"/>
<dbReference type="PANTHER" id="PTHR23076:SF97">
    <property type="entry name" value="ATP-DEPENDENT ZINC METALLOPROTEASE YME1L1"/>
    <property type="match status" value="1"/>
</dbReference>
<keyword evidence="2" id="KW-0378">Hydrolase</keyword>
<dbReference type="PANTHER" id="PTHR23076">
    <property type="entry name" value="METALLOPROTEASE M41 FTSH"/>
    <property type="match status" value="1"/>
</dbReference>
<reference evidence="2 3" key="1">
    <citation type="submission" date="2020-10" db="EMBL/GenBank/DDBJ databases">
        <title>Aquamicrobium zhengzhouensis sp. nov., a exopolysaccharide producing bacterium isolated from farmland soil.</title>
        <authorList>
            <person name="Wang X."/>
        </authorList>
    </citation>
    <scope>NUCLEOTIDE SEQUENCE [LARGE SCALE GENOMIC DNA]</scope>
    <source>
        <strain evidence="3">cd-1</strain>
    </source>
</reference>
<protein>
    <submittedName>
        <fullName evidence="2">ATP-dependent Zn protease</fullName>
    </submittedName>
</protein>
<feature type="domain" description="Peptidase M41" evidence="1">
    <location>
        <begin position="62"/>
        <end position="234"/>
    </location>
</feature>
<dbReference type="InterPro" id="IPR000642">
    <property type="entry name" value="Peptidase_M41"/>
</dbReference>
<keyword evidence="3" id="KW-1185">Reference proteome</keyword>
<dbReference type="Pfam" id="PF01434">
    <property type="entry name" value="Peptidase_M41"/>
    <property type="match status" value="1"/>
</dbReference>
<dbReference type="GO" id="GO:0006508">
    <property type="term" value="P:proteolysis"/>
    <property type="evidence" value="ECO:0007669"/>
    <property type="project" value="UniProtKB-KW"/>
</dbReference>
<dbReference type="InterPro" id="IPR037219">
    <property type="entry name" value="Peptidase_M41-like"/>
</dbReference>
<gene>
    <name evidence="2" type="ORF">IOD40_18425</name>
</gene>
<dbReference type="Gene3D" id="1.10.8.60">
    <property type="match status" value="1"/>
</dbReference>
<evidence type="ECO:0000259" key="1">
    <source>
        <dbReference type="Pfam" id="PF01434"/>
    </source>
</evidence>
<name>A0ABS0SH53_9HYPH</name>
<organism evidence="2 3">
    <name type="scientific">Aquamicrobium zhengzhouense</name>
    <dbReference type="NCBI Taxonomy" id="2781738"/>
    <lineage>
        <taxon>Bacteria</taxon>
        <taxon>Pseudomonadati</taxon>
        <taxon>Pseudomonadota</taxon>
        <taxon>Alphaproteobacteria</taxon>
        <taxon>Hyphomicrobiales</taxon>
        <taxon>Phyllobacteriaceae</taxon>
        <taxon>Aquamicrobium</taxon>
    </lineage>
</organism>
<evidence type="ECO:0000313" key="3">
    <source>
        <dbReference type="Proteomes" id="UP000601789"/>
    </source>
</evidence>